<name>A0A4Z1PKR4_9PEZI</name>
<dbReference type="PANTHER" id="PTHR43130">
    <property type="entry name" value="ARAC-FAMILY TRANSCRIPTIONAL REGULATOR"/>
    <property type="match status" value="1"/>
</dbReference>
<keyword evidence="3" id="KW-1185">Reference proteome</keyword>
<dbReference type="PANTHER" id="PTHR43130:SF15">
    <property type="entry name" value="THIJ_PFPI FAMILY PROTEIN (AFU_ORTHOLOGUE AFUA_5G14240)"/>
    <property type="match status" value="1"/>
</dbReference>
<dbReference type="Gene3D" id="3.40.50.880">
    <property type="match status" value="1"/>
</dbReference>
<dbReference type="STRING" id="86259.A0A4Z1PKR4"/>
<evidence type="ECO:0000259" key="1">
    <source>
        <dbReference type="Pfam" id="PF01965"/>
    </source>
</evidence>
<accession>A0A4Z1PKR4</accession>
<protein>
    <submittedName>
        <fullName evidence="2">Class I glutamine amidotransferase-like protein</fullName>
    </submittedName>
</protein>
<dbReference type="EMBL" id="SNSC02000005">
    <property type="protein sequence ID" value="TID24070.1"/>
    <property type="molecule type" value="Genomic_DNA"/>
</dbReference>
<dbReference type="GO" id="GO:0016740">
    <property type="term" value="F:transferase activity"/>
    <property type="evidence" value="ECO:0007669"/>
    <property type="project" value="UniProtKB-KW"/>
</dbReference>
<dbReference type="SUPFAM" id="SSF52317">
    <property type="entry name" value="Class I glutamine amidotransferase-like"/>
    <property type="match status" value="1"/>
</dbReference>
<sequence length="223" mass="23714">MASEQDLPRNFGLLLYPGFEALDAFGPMEVINDLSRTKDITLSIIAETLSPVSTLLPGTHKVGQQILPTHTFTTAPTLDVLIIPGGWGAVDPAPGPELLTYLSTIGPKLPHLITVCNGSTLPARVGLLDGKNATSNKALWKICTASSKKTNWIAKARWVRDGNVWTASGVSAGIDVMCAWVESVYGKELADEAANTMEFVRAKGSGDDPFAGIYGCEDVLAMV</sequence>
<evidence type="ECO:0000313" key="2">
    <source>
        <dbReference type="EMBL" id="TID24070.1"/>
    </source>
</evidence>
<feature type="domain" description="DJ-1/PfpI" evidence="1">
    <location>
        <begin position="13"/>
        <end position="182"/>
    </location>
</feature>
<gene>
    <name evidence="2" type="ORF">E6O75_ATG02435</name>
</gene>
<keyword evidence="2" id="KW-0315">Glutamine amidotransferase</keyword>
<keyword evidence="2" id="KW-0808">Transferase</keyword>
<dbReference type="Proteomes" id="UP000298493">
    <property type="component" value="Unassembled WGS sequence"/>
</dbReference>
<evidence type="ECO:0000313" key="3">
    <source>
        <dbReference type="Proteomes" id="UP000298493"/>
    </source>
</evidence>
<dbReference type="AlphaFoldDB" id="A0A4Z1PKR4"/>
<dbReference type="InterPro" id="IPR052158">
    <property type="entry name" value="INH-QAR"/>
</dbReference>
<dbReference type="CDD" id="cd03139">
    <property type="entry name" value="GATase1_PfpI_2"/>
    <property type="match status" value="1"/>
</dbReference>
<proteinExistence type="predicted"/>
<comment type="caution">
    <text evidence="2">The sequence shown here is derived from an EMBL/GenBank/DDBJ whole genome shotgun (WGS) entry which is preliminary data.</text>
</comment>
<dbReference type="InterPro" id="IPR029062">
    <property type="entry name" value="Class_I_gatase-like"/>
</dbReference>
<organism evidence="2 3">
    <name type="scientific">Venturia nashicola</name>
    <dbReference type="NCBI Taxonomy" id="86259"/>
    <lineage>
        <taxon>Eukaryota</taxon>
        <taxon>Fungi</taxon>
        <taxon>Dikarya</taxon>
        <taxon>Ascomycota</taxon>
        <taxon>Pezizomycotina</taxon>
        <taxon>Dothideomycetes</taxon>
        <taxon>Pleosporomycetidae</taxon>
        <taxon>Venturiales</taxon>
        <taxon>Venturiaceae</taxon>
        <taxon>Venturia</taxon>
    </lineage>
</organism>
<dbReference type="Pfam" id="PF01965">
    <property type="entry name" value="DJ-1_PfpI"/>
    <property type="match status" value="1"/>
</dbReference>
<dbReference type="InterPro" id="IPR002818">
    <property type="entry name" value="DJ-1/PfpI"/>
</dbReference>
<reference evidence="2 3" key="1">
    <citation type="submission" date="2019-04" db="EMBL/GenBank/DDBJ databases">
        <title>High contiguity whole genome sequence and gene annotation resource for two Venturia nashicola isolates.</title>
        <authorList>
            <person name="Prokchorchik M."/>
            <person name="Won K."/>
            <person name="Lee Y."/>
            <person name="Choi E.D."/>
            <person name="Segonzac C."/>
            <person name="Sohn K.H."/>
        </authorList>
    </citation>
    <scope>NUCLEOTIDE SEQUENCE [LARGE SCALE GENOMIC DNA]</scope>
    <source>
        <strain evidence="2 3">PRI2</strain>
    </source>
</reference>